<name>A0A3S4GJ42_SALET</name>
<sequence>MTFQQLTWPEDLNNDLEQLNMLVRGDINSYSMEKTLLHPQRRCRLGAAGRLTGSS</sequence>
<dbReference type="AlphaFoldDB" id="A0A3S4GJ42"/>
<gene>
    <name evidence="1" type="ORF">NCTC8271_02244</name>
</gene>
<reference evidence="1 2" key="1">
    <citation type="submission" date="2018-12" db="EMBL/GenBank/DDBJ databases">
        <authorList>
            <consortium name="Pathogen Informatics"/>
        </authorList>
    </citation>
    <scope>NUCLEOTIDE SEQUENCE [LARGE SCALE GENOMIC DNA]</scope>
    <source>
        <strain evidence="1 2">NCTC8271</strain>
    </source>
</reference>
<proteinExistence type="predicted"/>
<protein>
    <submittedName>
        <fullName evidence="1">PAS domain-containing protein</fullName>
    </submittedName>
</protein>
<accession>A0A3S4GJ42</accession>
<evidence type="ECO:0000313" key="2">
    <source>
        <dbReference type="Proteomes" id="UP000273655"/>
    </source>
</evidence>
<dbReference type="EMBL" id="LR134148">
    <property type="protein sequence ID" value="VEA35837.1"/>
    <property type="molecule type" value="Genomic_DNA"/>
</dbReference>
<evidence type="ECO:0000313" key="1">
    <source>
        <dbReference type="EMBL" id="VEA35837.1"/>
    </source>
</evidence>
<dbReference type="Proteomes" id="UP000273655">
    <property type="component" value="Chromosome 1"/>
</dbReference>
<organism evidence="1 2">
    <name type="scientific">Salmonella enterica I</name>
    <dbReference type="NCBI Taxonomy" id="59201"/>
    <lineage>
        <taxon>Bacteria</taxon>
        <taxon>Pseudomonadati</taxon>
        <taxon>Pseudomonadota</taxon>
        <taxon>Gammaproteobacteria</taxon>
        <taxon>Enterobacterales</taxon>
        <taxon>Enterobacteriaceae</taxon>
        <taxon>Salmonella</taxon>
    </lineage>
</organism>